<feature type="compositionally biased region" description="Low complexity" evidence="1">
    <location>
        <begin position="247"/>
        <end position="262"/>
    </location>
</feature>
<dbReference type="Proteomes" id="UP001551482">
    <property type="component" value="Unassembled WGS sequence"/>
</dbReference>
<accession>A0ABV3DYS5</accession>
<feature type="transmembrane region" description="Helical" evidence="2">
    <location>
        <begin position="214"/>
        <end position="230"/>
    </location>
</feature>
<feature type="transmembrane region" description="Helical" evidence="2">
    <location>
        <begin position="51"/>
        <end position="66"/>
    </location>
</feature>
<protein>
    <submittedName>
        <fullName evidence="3">Uncharacterized protein</fullName>
    </submittedName>
</protein>
<evidence type="ECO:0000256" key="2">
    <source>
        <dbReference type="SAM" id="Phobius"/>
    </source>
</evidence>
<dbReference type="EMBL" id="JBEZFP010000222">
    <property type="protein sequence ID" value="MEU8139984.1"/>
    <property type="molecule type" value="Genomic_DNA"/>
</dbReference>
<name>A0ABV3DYS5_9ACTN</name>
<sequence length="275" mass="28927">MSKPHALLAEFFFYILPTGYWSTRMLPEGTALLGILIALAGAAKALKGRRYPGLALLVFGLLWALLSRSSSGQAVVAGLAAGSIVLALTAVGALRVRALWVASVSAAIGAAHMAVSAALGLPGLKDSPHDFYGAHFQKPMPPDVYDRLWDGNQTFWSDWLQAVPNWNMGSGLALIGLVGLGLAFRRLGIVWIAVALCTALPLALHPAMGDVDRIGVHFWLVVALGLAVLIQMPQRVAEDPTPERPAPARTELPTAAAPTAAADVSRMASPGTGMR</sequence>
<keyword evidence="2" id="KW-0812">Transmembrane</keyword>
<feature type="transmembrane region" description="Helical" evidence="2">
    <location>
        <begin position="72"/>
        <end position="91"/>
    </location>
</feature>
<organism evidence="3 4">
    <name type="scientific">Streptodolium elevatio</name>
    <dbReference type="NCBI Taxonomy" id="3157996"/>
    <lineage>
        <taxon>Bacteria</taxon>
        <taxon>Bacillati</taxon>
        <taxon>Actinomycetota</taxon>
        <taxon>Actinomycetes</taxon>
        <taxon>Kitasatosporales</taxon>
        <taxon>Streptomycetaceae</taxon>
        <taxon>Streptodolium</taxon>
    </lineage>
</organism>
<comment type="caution">
    <text evidence="3">The sequence shown here is derived from an EMBL/GenBank/DDBJ whole genome shotgun (WGS) entry which is preliminary data.</text>
</comment>
<reference evidence="3 4" key="1">
    <citation type="submission" date="2024-06" db="EMBL/GenBank/DDBJ databases">
        <title>The Natural Products Discovery Center: Release of the First 8490 Sequenced Strains for Exploring Actinobacteria Biosynthetic Diversity.</title>
        <authorList>
            <person name="Kalkreuter E."/>
            <person name="Kautsar S.A."/>
            <person name="Yang D."/>
            <person name="Bader C.D."/>
            <person name="Teijaro C.N."/>
            <person name="Fluegel L."/>
            <person name="Davis C.M."/>
            <person name="Simpson J.R."/>
            <person name="Lauterbach L."/>
            <person name="Steele A.D."/>
            <person name="Gui C."/>
            <person name="Meng S."/>
            <person name="Li G."/>
            <person name="Viehrig K."/>
            <person name="Ye F."/>
            <person name="Su P."/>
            <person name="Kiefer A.F."/>
            <person name="Nichols A."/>
            <person name="Cepeda A.J."/>
            <person name="Yan W."/>
            <person name="Fan B."/>
            <person name="Jiang Y."/>
            <person name="Adhikari A."/>
            <person name="Zheng C.-J."/>
            <person name="Schuster L."/>
            <person name="Cowan T.M."/>
            <person name="Smanski M.J."/>
            <person name="Chevrette M.G."/>
            <person name="De Carvalho L.P.S."/>
            <person name="Shen B."/>
        </authorList>
    </citation>
    <scope>NUCLEOTIDE SEQUENCE [LARGE SCALE GENOMIC DNA]</scope>
    <source>
        <strain evidence="3 4">NPDC048946</strain>
    </source>
</reference>
<evidence type="ECO:0000256" key="1">
    <source>
        <dbReference type="SAM" id="MobiDB-lite"/>
    </source>
</evidence>
<dbReference type="RefSeq" id="WP_358364646.1">
    <property type="nucleotide sequence ID" value="NZ_JBEZFP010000222.1"/>
</dbReference>
<evidence type="ECO:0000313" key="4">
    <source>
        <dbReference type="Proteomes" id="UP001551482"/>
    </source>
</evidence>
<keyword evidence="2" id="KW-1133">Transmembrane helix</keyword>
<feature type="region of interest" description="Disordered" evidence="1">
    <location>
        <begin position="238"/>
        <end position="275"/>
    </location>
</feature>
<proteinExistence type="predicted"/>
<gene>
    <name evidence="3" type="ORF">AB0C36_41625</name>
</gene>
<feature type="transmembrane region" description="Helical" evidence="2">
    <location>
        <begin position="166"/>
        <end position="184"/>
    </location>
</feature>
<feature type="transmembrane region" description="Helical" evidence="2">
    <location>
        <begin position="98"/>
        <end position="121"/>
    </location>
</feature>
<keyword evidence="2" id="KW-0472">Membrane</keyword>
<keyword evidence="4" id="KW-1185">Reference proteome</keyword>
<feature type="transmembrane region" description="Helical" evidence="2">
    <location>
        <begin position="189"/>
        <end position="208"/>
    </location>
</feature>
<evidence type="ECO:0000313" key="3">
    <source>
        <dbReference type="EMBL" id="MEU8139984.1"/>
    </source>
</evidence>
<feature type="transmembrane region" description="Helical" evidence="2">
    <location>
        <begin position="29"/>
        <end position="46"/>
    </location>
</feature>